<keyword evidence="3" id="KW-1185">Reference proteome</keyword>
<dbReference type="Gramene" id="TVU21238">
    <property type="protein sequence ID" value="TVU21238"/>
    <property type="gene ID" value="EJB05_30863"/>
</dbReference>
<comment type="caution">
    <text evidence="2">The sequence shown here is derived from an EMBL/GenBank/DDBJ whole genome shotgun (WGS) entry which is preliminary data.</text>
</comment>
<organism evidence="2 3">
    <name type="scientific">Eragrostis curvula</name>
    <name type="common">weeping love grass</name>
    <dbReference type="NCBI Taxonomy" id="38414"/>
    <lineage>
        <taxon>Eukaryota</taxon>
        <taxon>Viridiplantae</taxon>
        <taxon>Streptophyta</taxon>
        <taxon>Embryophyta</taxon>
        <taxon>Tracheophyta</taxon>
        <taxon>Spermatophyta</taxon>
        <taxon>Magnoliopsida</taxon>
        <taxon>Liliopsida</taxon>
        <taxon>Poales</taxon>
        <taxon>Poaceae</taxon>
        <taxon>PACMAD clade</taxon>
        <taxon>Chloridoideae</taxon>
        <taxon>Eragrostideae</taxon>
        <taxon>Eragrostidinae</taxon>
        <taxon>Eragrostis</taxon>
    </lineage>
</organism>
<keyword evidence="1" id="KW-0732">Signal</keyword>
<feature type="signal peptide" evidence="1">
    <location>
        <begin position="1"/>
        <end position="18"/>
    </location>
</feature>
<evidence type="ECO:0000256" key="1">
    <source>
        <dbReference type="SAM" id="SignalP"/>
    </source>
</evidence>
<reference evidence="2 3" key="1">
    <citation type="journal article" date="2019" name="Sci. Rep.">
        <title>A high-quality genome of Eragrostis curvula grass provides insights into Poaceae evolution and supports new strategies to enhance forage quality.</title>
        <authorList>
            <person name="Carballo J."/>
            <person name="Santos B.A.C.M."/>
            <person name="Zappacosta D."/>
            <person name="Garbus I."/>
            <person name="Selva J.P."/>
            <person name="Gallo C.A."/>
            <person name="Diaz A."/>
            <person name="Albertini E."/>
            <person name="Caccamo M."/>
            <person name="Echenique V."/>
        </authorList>
    </citation>
    <scope>NUCLEOTIDE SEQUENCE [LARGE SCALE GENOMIC DNA]</scope>
    <source>
        <strain evidence="3">cv. Victoria</strain>
        <tissue evidence="2">Leaf</tissue>
    </source>
</reference>
<gene>
    <name evidence="2" type="ORF">EJB05_30863</name>
</gene>
<dbReference type="EMBL" id="RWGY01000026">
    <property type="protein sequence ID" value="TVU21238.1"/>
    <property type="molecule type" value="Genomic_DNA"/>
</dbReference>
<sequence>MSCFFVLCRLFVLHCSFGENARAVAPDNQILVHLASNAPHRSFAAILRWLQLRGCLTTEVASRLRHGRHVGKVLPWIHWSA</sequence>
<feature type="non-terminal residue" evidence="2">
    <location>
        <position position="1"/>
    </location>
</feature>
<feature type="chain" id="PRO_5023938732" description="Secreted protein" evidence="1">
    <location>
        <begin position="19"/>
        <end position="81"/>
    </location>
</feature>
<protein>
    <recommendedName>
        <fullName evidence="4">Secreted protein</fullName>
    </recommendedName>
</protein>
<evidence type="ECO:0008006" key="4">
    <source>
        <dbReference type="Google" id="ProtNLM"/>
    </source>
</evidence>
<evidence type="ECO:0000313" key="2">
    <source>
        <dbReference type="EMBL" id="TVU21238.1"/>
    </source>
</evidence>
<dbReference type="AlphaFoldDB" id="A0A5J9UDN4"/>
<dbReference type="Proteomes" id="UP000324897">
    <property type="component" value="Unassembled WGS sequence"/>
</dbReference>
<proteinExistence type="predicted"/>
<accession>A0A5J9UDN4</accession>
<name>A0A5J9UDN4_9POAL</name>
<evidence type="ECO:0000313" key="3">
    <source>
        <dbReference type="Proteomes" id="UP000324897"/>
    </source>
</evidence>